<keyword evidence="4" id="KW-1185">Reference proteome</keyword>
<dbReference type="InterPro" id="IPR015421">
    <property type="entry name" value="PyrdxlP-dep_Trfase_major"/>
</dbReference>
<dbReference type="InterPro" id="IPR015424">
    <property type="entry name" value="PyrdxlP-dep_Trfase"/>
</dbReference>
<dbReference type="Proteomes" id="UP000747542">
    <property type="component" value="Unassembled WGS sequence"/>
</dbReference>
<feature type="domain" description="Aminotransferase class I/classII large" evidence="2">
    <location>
        <begin position="142"/>
        <end position="297"/>
    </location>
</feature>
<name>A0A8J5JN87_HOMAM</name>
<dbReference type="SUPFAM" id="SSF53383">
    <property type="entry name" value="PLP-dependent transferases"/>
    <property type="match status" value="1"/>
</dbReference>
<evidence type="ECO:0000313" key="4">
    <source>
        <dbReference type="Proteomes" id="UP000747542"/>
    </source>
</evidence>
<reference evidence="3" key="1">
    <citation type="journal article" date="2021" name="Sci. Adv.">
        <title>The American lobster genome reveals insights on longevity, neural, and immune adaptations.</title>
        <authorList>
            <person name="Polinski J.M."/>
            <person name="Zimin A.V."/>
            <person name="Clark K.F."/>
            <person name="Kohn A.B."/>
            <person name="Sadowski N."/>
            <person name="Timp W."/>
            <person name="Ptitsyn A."/>
            <person name="Khanna P."/>
            <person name="Romanova D.Y."/>
            <person name="Williams P."/>
            <person name="Greenwood S.J."/>
            <person name="Moroz L.L."/>
            <person name="Walt D.R."/>
            <person name="Bodnar A.G."/>
        </authorList>
    </citation>
    <scope>NUCLEOTIDE SEQUENCE</scope>
    <source>
        <strain evidence="3">GMGI-L3</strain>
    </source>
</reference>
<dbReference type="Pfam" id="PF00155">
    <property type="entry name" value="Aminotran_1_2"/>
    <property type="match status" value="1"/>
</dbReference>
<protein>
    <submittedName>
        <fullName evidence="3">1-aminocyclopropane-1-carboxylate synthase-like protein 1-like</fullName>
    </submittedName>
</protein>
<dbReference type="EMBL" id="JAHLQT010033114">
    <property type="protein sequence ID" value="KAG7159408.1"/>
    <property type="molecule type" value="Genomic_DNA"/>
</dbReference>
<evidence type="ECO:0000256" key="1">
    <source>
        <dbReference type="ARBA" id="ARBA00022898"/>
    </source>
</evidence>
<proteinExistence type="predicted"/>
<dbReference type="PANTHER" id="PTHR43795">
    <property type="entry name" value="BIFUNCTIONAL ASPARTATE AMINOTRANSFERASE AND GLUTAMATE/ASPARTATE-PREPHENATE AMINOTRANSFERASE-RELATED"/>
    <property type="match status" value="1"/>
</dbReference>
<dbReference type="InterPro" id="IPR004839">
    <property type="entry name" value="Aminotransferase_I/II_large"/>
</dbReference>
<evidence type="ECO:0000313" key="3">
    <source>
        <dbReference type="EMBL" id="KAG7159408.1"/>
    </source>
</evidence>
<keyword evidence="1" id="KW-0663">Pyridoxal phosphate</keyword>
<dbReference type="GO" id="GO:0030170">
    <property type="term" value="F:pyridoxal phosphate binding"/>
    <property type="evidence" value="ECO:0007669"/>
    <property type="project" value="InterPro"/>
</dbReference>
<evidence type="ECO:0000259" key="2">
    <source>
        <dbReference type="Pfam" id="PF00155"/>
    </source>
</evidence>
<dbReference type="GO" id="GO:0008483">
    <property type="term" value="F:transaminase activity"/>
    <property type="evidence" value="ECO:0007669"/>
    <property type="project" value="TreeGrafter"/>
</dbReference>
<comment type="caution">
    <text evidence="3">The sequence shown here is derived from an EMBL/GenBank/DDBJ whole genome shotgun (WGS) entry which is preliminary data.</text>
</comment>
<organism evidence="3 4">
    <name type="scientific">Homarus americanus</name>
    <name type="common">American lobster</name>
    <dbReference type="NCBI Taxonomy" id="6706"/>
    <lineage>
        <taxon>Eukaryota</taxon>
        <taxon>Metazoa</taxon>
        <taxon>Ecdysozoa</taxon>
        <taxon>Arthropoda</taxon>
        <taxon>Crustacea</taxon>
        <taxon>Multicrustacea</taxon>
        <taxon>Malacostraca</taxon>
        <taxon>Eumalacostraca</taxon>
        <taxon>Eucarida</taxon>
        <taxon>Decapoda</taxon>
        <taxon>Pleocyemata</taxon>
        <taxon>Astacidea</taxon>
        <taxon>Nephropoidea</taxon>
        <taxon>Nephropidae</taxon>
        <taxon>Homarus</taxon>
    </lineage>
</organism>
<accession>A0A8J5JN87</accession>
<dbReference type="InterPro" id="IPR015422">
    <property type="entry name" value="PyrdxlP-dep_Trfase_small"/>
</dbReference>
<dbReference type="GO" id="GO:0006520">
    <property type="term" value="P:amino acid metabolic process"/>
    <property type="evidence" value="ECO:0007669"/>
    <property type="project" value="TreeGrafter"/>
</dbReference>
<sequence length="395" mass="44730">MSSRNLITRYIKGFLPAERRKRDILHHISQNRLPLQHHKSVDFRPQASSQAAVLGLVTMSLLTSEGKQKAGKLLLSSRGAKTASFRDFLYESFLSIEDNLYGADSNPQGIVNMSTSISCLMEDEITSRLMQGDAFNVLSLHHHYFTFSGTGEAKISLTDFLNRHFHPVKPILPNNIIIANGVTSCLDALGHVLCDPGDVNITPTPVYSHIVTEFRDVADVCIEPLVLSQEENSEGMKFSLSAEALEDRILELQEGGRRNISSLIYGNINSLTFSLISRHELHFICDEIYALSVYGENAVFQSVLTLDLPDPRRTHVLWALIWCDEFYLPTYKKRITGSYLFARRRLEEMGVTVKTSQAGLFLWFSVQPFLCHPTEEEEMSKTVYYMLTKHTRGYN</sequence>
<dbReference type="Gene3D" id="3.90.1150.10">
    <property type="entry name" value="Aspartate Aminotransferase, domain 1"/>
    <property type="match status" value="1"/>
</dbReference>
<dbReference type="Gene3D" id="3.40.640.10">
    <property type="entry name" value="Type I PLP-dependent aspartate aminotransferase-like (Major domain)"/>
    <property type="match status" value="1"/>
</dbReference>
<dbReference type="InterPro" id="IPR050478">
    <property type="entry name" value="Ethylene_sulfur-biosynth"/>
</dbReference>
<gene>
    <name evidence="3" type="primary">Accs-L</name>
    <name evidence="3" type="ORF">Hamer_G004032</name>
</gene>
<dbReference type="AlphaFoldDB" id="A0A8J5JN87"/>
<dbReference type="PANTHER" id="PTHR43795:SF39">
    <property type="entry name" value="AMINOTRANSFERASE CLASS I_CLASSII DOMAIN-CONTAINING PROTEIN"/>
    <property type="match status" value="1"/>
</dbReference>